<keyword evidence="4 7" id="KW-0508">mRNA splicing</keyword>
<dbReference type="PROSITE" id="PS50102">
    <property type="entry name" value="RRM"/>
    <property type="match status" value="1"/>
</dbReference>
<protein>
    <recommendedName>
        <fullName evidence="7">Nuclear cap-binding protein subunit 2</fullName>
    </recommendedName>
    <alternativeName>
        <fullName evidence="7">20 kDa nuclear cap-binding protein</fullName>
    </alternativeName>
</protein>
<dbReference type="SUPFAM" id="SSF54928">
    <property type="entry name" value="RNA-binding domain, RBD"/>
    <property type="match status" value="1"/>
</dbReference>
<keyword evidence="5 7" id="KW-0539">Nucleus</keyword>
<dbReference type="GO" id="GO:0000339">
    <property type="term" value="F:RNA cap binding"/>
    <property type="evidence" value="ECO:0007669"/>
    <property type="project" value="InterPro"/>
</dbReference>
<dbReference type="GO" id="GO:0005846">
    <property type="term" value="C:nuclear cap binding complex"/>
    <property type="evidence" value="ECO:0007669"/>
    <property type="project" value="InterPro"/>
</dbReference>
<sequence length="187" mass="21224">MSKLYHSISKERKYWDKKLCATQEEWNHRIQRSSTVYVGNLAFTTPEERIHEIFSNAGRINRIVMGLNSIEKKPCGFAFVVYDSIDAAKRSVGMFKGCMIDGRVIRVDPDTGDNVDTDRKLARGINGYQWRDVFRKEFDTSRGGQGLGVEASSFSYQDIKIKAPPTSALGTSEEEVQRFIASKQKLT</sequence>
<dbReference type="InterPro" id="IPR012677">
    <property type="entry name" value="Nucleotide-bd_a/b_plait_sf"/>
</dbReference>
<evidence type="ECO:0000256" key="1">
    <source>
        <dbReference type="ARBA" id="ARBA00004123"/>
    </source>
</evidence>
<comment type="subcellular location">
    <subcellularLocation>
        <location evidence="1 7">Nucleus</location>
    </subcellularLocation>
</comment>
<evidence type="ECO:0000256" key="7">
    <source>
        <dbReference type="RuleBase" id="RU364036"/>
    </source>
</evidence>
<accession>A0AAD8LS12</accession>
<name>A0AAD8LS12_BABGI</name>
<comment type="caution">
    <text evidence="9">The sequence shown here is derived from an EMBL/GenBank/DDBJ whole genome shotgun (WGS) entry which is preliminary data.</text>
</comment>
<proteinExistence type="inferred from homology"/>
<evidence type="ECO:0000256" key="4">
    <source>
        <dbReference type="ARBA" id="ARBA00023187"/>
    </source>
</evidence>
<comment type="similarity">
    <text evidence="2 7">Belongs to the RRM NCBP2 family.</text>
</comment>
<dbReference type="AlphaFoldDB" id="A0AAD8LS12"/>
<feature type="domain" description="RRM" evidence="8">
    <location>
        <begin position="34"/>
        <end position="112"/>
    </location>
</feature>
<evidence type="ECO:0000256" key="5">
    <source>
        <dbReference type="ARBA" id="ARBA00023242"/>
    </source>
</evidence>
<evidence type="ECO:0000256" key="2">
    <source>
        <dbReference type="ARBA" id="ARBA00010725"/>
    </source>
</evidence>
<dbReference type="SMART" id="SM00360">
    <property type="entry name" value="RRM"/>
    <property type="match status" value="1"/>
</dbReference>
<dbReference type="GO" id="GO:0005634">
    <property type="term" value="C:nucleus"/>
    <property type="evidence" value="ECO:0007669"/>
    <property type="project" value="UniProtKB-SubCell"/>
</dbReference>
<evidence type="ECO:0000256" key="6">
    <source>
        <dbReference type="PROSITE-ProRule" id="PRU00176"/>
    </source>
</evidence>
<evidence type="ECO:0000256" key="3">
    <source>
        <dbReference type="ARBA" id="ARBA00022664"/>
    </source>
</evidence>
<dbReference type="Pfam" id="PF00076">
    <property type="entry name" value="RRM_1"/>
    <property type="match status" value="1"/>
</dbReference>
<keyword evidence="6 7" id="KW-0694">RNA-binding</keyword>
<dbReference type="Proteomes" id="UP001230268">
    <property type="component" value="Unassembled WGS sequence"/>
</dbReference>
<evidence type="ECO:0000313" key="9">
    <source>
        <dbReference type="EMBL" id="KAK1443592.1"/>
    </source>
</evidence>
<evidence type="ECO:0000313" key="10">
    <source>
        <dbReference type="Proteomes" id="UP001230268"/>
    </source>
</evidence>
<dbReference type="PANTHER" id="PTHR18847">
    <property type="entry name" value="20 KD NUCLEAR CAP BINDING PROTEIN"/>
    <property type="match status" value="1"/>
</dbReference>
<dbReference type="InterPro" id="IPR035979">
    <property type="entry name" value="RBD_domain_sf"/>
</dbReference>
<gene>
    <name evidence="9" type="ORF">BgAZ_204680</name>
</gene>
<keyword evidence="10" id="KW-1185">Reference proteome</keyword>
<organism evidence="9 10">
    <name type="scientific">Babesia gibsoni</name>
    <dbReference type="NCBI Taxonomy" id="33632"/>
    <lineage>
        <taxon>Eukaryota</taxon>
        <taxon>Sar</taxon>
        <taxon>Alveolata</taxon>
        <taxon>Apicomplexa</taxon>
        <taxon>Aconoidasida</taxon>
        <taxon>Piroplasmida</taxon>
        <taxon>Babesiidae</taxon>
        <taxon>Babesia</taxon>
    </lineage>
</organism>
<dbReference type="InterPro" id="IPR000504">
    <property type="entry name" value="RRM_dom"/>
</dbReference>
<dbReference type="PANTHER" id="PTHR18847:SF0">
    <property type="entry name" value="NUCLEAR CAP-BINDING PROTEIN SUBUNIT 2"/>
    <property type="match status" value="1"/>
</dbReference>
<keyword evidence="3 7" id="KW-0507">mRNA processing</keyword>
<dbReference type="InterPro" id="IPR027157">
    <property type="entry name" value="NCBP2"/>
</dbReference>
<reference evidence="9" key="1">
    <citation type="submission" date="2023-08" db="EMBL/GenBank/DDBJ databases">
        <title>Draft sequence of the Babesia gibsoni genome.</title>
        <authorList>
            <person name="Yamagishi J.Y."/>
            <person name="Xuan X.X."/>
        </authorList>
    </citation>
    <scope>NUCLEOTIDE SEQUENCE</scope>
    <source>
        <strain evidence="9">Azabu</strain>
    </source>
</reference>
<evidence type="ECO:0000259" key="8">
    <source>
        <dbReference type="PROSITE" id="PS50102"/>
    </source>
</evidence>
<dbReference type="Gene3D" id="3.30.70.330">
    <property type="match status" value="1"/>
</dbReference>
<dbReference type="GO" id="GO:0045292">
    <property type="term" value="P:mRNA cis splicing, via spliceosome"/>
    <property type="evidence" value="ECO:0007669"/>
    <property type="project" value="InterPro"/>
</dbReference>
<dbReference type="EMBL" id="JAVEPI010000002">
    <property type="protein sequence ID" value="KAK1443592.1"/>
    <property type="molecule type" value="Genomic_DNA"/>
</dbReference>